<evidence type="ECO:0000256" key="1">
    <source>
        <dbReference type="SAM" id="Phobius"/>
    </source>
</evidence>
<feature type="transmembrane region" description="Helical" evidence="1">
    <location>
        <begin position="140"/>
        <end position="160"/>
    </location>
</feature>
<feature type="transmembrane region" description="Helical" evidence="1">
    <location>
        <begin position="398"/>
        <end position="415"/>
    </location>
</feature>
<dbReference type="EMBL" id="MIQE01000010">
    <property type="protein sequence ID" value="OFA11419.1"/>
    <property type="molecule type" value="Genomic_DNA"/>
</dbReference>
<evidence type="ECO:0000313" key="3">
    <source>
        <dbReference type="Proteomes" id="UP000177010"/>
    </source>
</evidence>
<dbReference type="InterPro" id="IPR018580">
    <property type="entry name" value="Uncharacterised_YfhO"/>
</dbReference>
<feature type="transmembrane region" description="Helical" evidence="1">
    <location>
        <begin position="304"/>
        <end position="324"/>
    </location>
</feature>
<feature type="transmembrane region" description="Helical" evidence="1">
    <location>
        <begin position="12"/>
        <end position="34"/>
    </location>
</feature>
<feature type="transmembrane region" description="Helical" evidence="1">
    <location>
        <begin position="186"/>
        <end position="218"/>
    </location>
</feature>
<dbReference type="STRING" id="481719.LASUN_10280"/>
<dbReference type="AlphaFoldDB" id="A0A1E7XED6"/>
<keyword evidence="1" id="KW-1133">Transmembrane helix</keyword>
<feature type="transmembrane region" description="Helical" evidence="1">
    <location>
        <begin position="368"/>
        <end position="386"/>
    </location>
</feature>
<reference evidence="2 3" key="1">
    <citation type="submission" date="2016-09" db="EMBL/GenBank/DDBJ databases">
        <title>Genome Sequence of Lactobacillus sunkii Strain CG01.</title>
        <authorList>
            <person name="Poehlein A."/>
            <person name="Gabris C."/>
            <person name="Bengelsdorf F.R."/>
            <person name="Duerre P."/>
            <person name="Daniel R."/>
        </authorList>
    </citation>
    <scope>NUCLEOTIDE SEQUENCE [LARGE SCALE GENOMIC DNA]</scope>
    <source>
        <strain evidence="2 3">CG_D</strain>
    </source>
</reference>
<feature type="transmembrane region" description="Helical" evidence="1">
    <location>
        <begin position="435"/>
        <end position="454"/>
    </location>
</feature>
<name>A0A1E7XED6_9LACO</name>
<keyword evidence="1" id="KW-0812">Transmembrane</keyword>
<feature type="transmembrane region" description="Helical" evidence="1">
    <location>
        <begin position="239"/>
        <end position="260"/>
    </location>
</feature>
<feature type="transmembrane region" description="Helical" evidence="1">
    <location>
        <begin position="107"/>
        <end position="128"/>
    </location>
</feature>
<comment type="caution">
    <text evidence="2">The sequence shown here is derived from an EMBL/GenBank/DDBJ whole genome shotgun (WGS) entry which is preliminary data.</text>
</comment>
<dbReference type="PANTHER" id="PTHR38454:SF1">
    <property type="entry name" value="INTEGRAL MEMBRANE PROTEIN"/>
    <property type="match status" value="1"/>
</dbReference>
<feature type="transmembrane region" description="Helical" evidence="1">
    <location>
        <begin position="54"/>
        <end position="72"/>
    </location>
</feature>
<accession>A0A1E7XED6</accession>
<organism evidence="2 3">
    <name type="scientific">Lentilactobacillus sunkii</name>
    <dbReference type="NCBI Taxonomy" id="481719"/>
    <lineage>
        <taxon>Bacteria</taxon>
        <taxon>Bacillati</taxon>
        <taxon>Bacillota</taxon>
        <taxon>Bacilli</taxon>
        <taxon>Lactobacillales</taxon>
        <taxon>Lactobacillaceae</taxon>
        <taxon>Lentilactobacillus</taxon>
    </lineage>
</organism>
<gene>
    <name evidence="2" type="ORF">LASUN_10280</name>
</gene>
<dbReference type="PROSITE" id="PS51257">
    <property type="entry name" value="PROKAR_LIPOPROTEIN"/>
    <property type="match status" value="1"/>
</dbReference>
<evidence type="ECO:0000313" key="2">
    <source>
        <dbReference type="EMBL" id="OFA11419.1"/>
    </source>
</evidence>
<feature type="transmembrane region" description="Helical" evidence="1">
    <location>
        <begin position="84"/>
        <end position="101"/>
    </location>
</feature>
<dbReference type="PANTHER" id="PTHR38454">
    <property type="entry name" value="INTEGRAL MEMBRANE PROTEIN-RELATED"/>
    <property type="match status" value="1"/>
</dbReference>
<sequence>MTFKSIKSQTALFMLVSGCLSFMTIAIILAINHITPFGNQNLLVGDMGAQYSPFFSFFKHAIATGNFSTFSFHTGVGENILPLVAYYLLSPFNVIILLFSTSQVPTAITIILMLKVSAIAVTMSFYLIKHFQSFNWMNPIFAVAFSICGYVTANFINIMWLDGLICLPLICYGIDRIKDGHSGSQLFIWFSLCIIVNYYIGYMIGIFTIIYAVNLILADHLSDSQIKNRLIKNLSFVKSLSFTLLCSVLTSMVVLLPAGLGMLQTAKTSPGDASAMDAVTQPQFGFEIFSQLGLGGQDYVNRLFHAPAIFSSLAIILLVCVYFVHPKINQQHKVGAAFTLTVLFLSMLIGPVNLAWHMFNEPSGSPFRYSFLLSFMLIVTAYEAWLSNPKLIAQRFKFGIPIMIDALLVGGWLFIKYGSFTPISGYLALQPNSPKILVVNLVLVLMFAVLLFVARKRLTQIAFGSLVLFEMGGNFVSTLQSEPFGNQAAYAARYTRESTQLSPPSNSGHQLYRSNVSDPLLTPAFTEHYLGYNDPMLFNFNGLQEYSSTLTESLRQSLKELGLFSKNQRRISTAGTTTISNMLLGVKYTRQANTPPVQNTTYVGMGFPVTANFTSLNLRPGDIFSNLENVLQRIEPANQPYLTKDLILKSTRIQTHQSSPFEFTMRLAPTMTGPVYMDTLDPSFDYSEILVNGRHLETIANTVHKRYLIKLGTFGRGRSLIVKVRSNNAKTMTEMNFRTLNEPKLIGLAQRLKSESFQPTFSNNRLEGNVTRANTRQQWLYTSIPYDSGWSAKVNGQQVITRKVLGDFTAIPLSSQHDTISMRYRTPGLLIGFFLSLFGLISFYASLLFKRLSAVDGRHLEVK</sequence>
<keyword evidence="1" id="KW-0472">Membrane</keyword>
<dbReference type="RefSeq" id="WP_070367636.1">
    <property type="nucleotide sequence ID" value="NZ_JAZHVW010000001.1"/>
</dbReference>
<dbReference type="Proteomes" id="UP000177010">
    <property type="component" value="Unassembled WGS sequence"/>
</dbReference>
<proteinExistence type="predicted"/>
<dbReference type="Pfam" id="PF09586">
    <property type="entry name" value="YfhO"/>
    <property type="match status" value="1"/>
</dbReference>
<feature type="transmembrane region" description="Helical" evidence="1">
    <location>
        <begin position="336"/>
        <end position="356"/>
    </location>
</feature>
<protein>
    <submittedName>
        <fullName evidence="2">Bacterial membrane protein YfhO</fullName>
    </submittedName>
</protein>
<feature type="transmembrane region" description="Helical" evidence="1">
    <location>
        <begin position="829"/>
        <end position="849"/>
    </location>
</feature>